<evidence type="ECO:0000256" key="2">
    <source>
        <dbReference type="SAM" id="MobiDB-lite"/>
    </source>
</evidence>
<reference evidence="3 4" key="1">
    <citation type="journal article" date="2023" name="Plant Dis.">
        <title>First Report of Diplodia intermedia Causing Canker and Dieback Diseases on Apple Trees in Canada.</title>
        <authorList>
            <person name="Ellouze W."/>
            <person name="Ilyukhin E."/>
            <person name="Sulman M."/>
            <person name="Ali S."/>
        </authorList>
    </citation>
    <scope>NUCLEOTIDE SEQUENCE [LARGE SCALE GENOMIC DNA]</scope>
    <source>
        <strain evidence="3 4">M45-28</strain>
    </source>
</reference>
<keyword evidence="4" id="KW-1185">Reference proteome</keyword>
<name>A0ABR3TN16_9PEZI</name>
<comment type="caution">
    <text evidence="3">The sequence shown here is derived from an EMBL/GenBank/DDBJ whole genome shotgun (WGS) entry which is preliminary data.</text>
</comment>
<accession>A0ABR3TN16</accession>
<organism evidence="3 4">
    <name type="scientific">Diplodia intermedia</name>
    <dbReference type="NCBI Taxonomy" id="856260"/>
    <lineage>
        <taxon>Eukaryota</taxon>
        <taxon>Fungi</taxon>
        <taxon>Dikarya</taxon>
        <taxon>Ascomycota</taxon>
        <taxon>Pezizomycotina</taxon>
        <taxon>Dothideomycetes</taxon>
        <taxon>Dothideomycetes incertae sedis</taxon>
        <taxon>Botryosphaeriales</taxon>
        <taxon>Botryosphaeriaceae</taxon>
        <taxon>Diplodia</taxon>
    </lineage>
</organism>
<proteinExistence type="predicted"/>
<dbReference type="Proteomes" id="UP001521184">
    <property type="component" value="Unassembled WGS sequence"/>
</dbReference>
<gene>
    <name evidence="3" type="ORF">SLS58_006539</name>
</gene>
<dbReference type="InterPro" id="IPR050317">
    <property type="entry name" value="Plant_Fungal_Acyltransferase"/>
</dbReference>
<evidence type="ECO:0000313" key="3">
    <source>
        <dbReference type="EMBL" id="KAL1640923.1"/>
    </source>
</evidence>
<feature type="region of interest" description="Disordered" evidence="2">
    <location>
        <begin position="264"/>
        <end position="304"/>
    </location>
</feature>
<evidence type="ECO:0000256" key="1">
    <source>
        <dbReference type="ARBA" id="ARBA00022679"/>
    </source>
</evidence>
<dbReference type="EMBL" id="JAKEKT020000045">
    <property type="protein sequence ID" value="KAL1640923.1"/>
    <property type="molecule type" value="Genomic_DNA"/>
</dbReference>
<keyword evidence="1" id="KW-0808">Transferase</keyword>
<evidence type="ECO:0000313" key="4">
    <source>
        <dbReference type="Proteomes" id="UP001521184"/>
    </source>
</evidence>
<sequence length="526" mass="56795">MGKETFCIRPLSHADGPQTEVFQMSDFDYLAPPFYTMLSLCYKLDEQQDRETVVQNLREGLQITVDQYRIVAATVLTEPTTGKLSAVRKRDEGVNFTINIMDEADDFPDFDTLDQADFTFEKMDVTKLFPEEISKRITSMFQDSSDPPAMVVQANFIRGGLILCLASHHRISDGTGTNHFVAYWAANSRALSTKTALPAFNTSRLDRVPLCFDGPQPSEKRMAELKQEIGFVHHAGEGDNPPPSAEPISLITLHFSKTKLASLKADASPTPQDNHGRRDSAVSAKDTAKPSPAEDISVGGGTNTDTPAAVPWISSYDAIIATIWRAMTRARMPAFQSLPSGPPATSSQLHAVNLRSVAGVPENYYGNVMALPIQTLPLSTLTSSPSSPSSPDPTLATVASSIRAGITRCSTPRIAAATAEWIAGTRDKSAITVPNLLGTGLYCTSWRSMTYYATANFGFGTPNRVRRPPIVADGVAFVYPQRPRECGAGPDEGVDVVLGLARGTAGAFLRDGELGRYARVVEGGGL</sequence>
<protein>
    <recommendedName>
        <fullName evidence="5">Trichothecene 3-o-acetyltransferase</fullName>
    </recommendedName>
</protein>
<dbReference type="Gene3D" id="3.30.559.10">
    <property type="entry name" value="Chloramphenicol acetyltransferase-like domain"/>
    <property type="match status" value="2"/>
</dbReference>
<dbReference type="PANTHER" id="PTHR31642:SF310">
    <property type="entry name" value="FATTY ALCOHOL:CAFFEOYL-COA ACYLTRANSFERASE"/>
    <property type="match status" value="1"/>
</dbReference>
<dbReference type="Pfam" id="PF02458">
    <property type="entry name" value="Transferase"/>
    <property type="match status" value="1"/>
</dbReference>
<dbReference type="InterPro" id="IPR023213">
    <property type="entry name" value="CAT-like_dom_sf"/>
</dbReference>
<dbReference type="PANTHER" id="PTHR31642">
    <property type="entry name" value="TRICHOTHECENE 3-O-ACETYLTRANSFERASE"/>
    <property type="match status" value="1"/>
</dbReference>
<evidence type="ECO:0008006" key="5">
    <source>
        <dbReference type="Google" id="ProtNLM"/>
    </source>
</evidence>